<dbReference type="AlphaFoldDB" id="X1CXK4"/>
<feature type="non-terminal residue" evidence="1">
    <location>
        <position position="1"/>
    </location>
</feature>
<organism evidence="1">
    <name type="scientific">marine sediment metagenome</name>
    <dbReference type="NCBI Taxonomy" id="412755"/>
    <lineage>
        <taxon>unclassified sequences</taxon>
        <taxon>metagenomes</taxon>
        <taxon>ecological metagenomes</taxon>
    </lineage>
</organism>
<sequence>RFYANDSLGNIAYKEVQVLKDIHLPIITIINPNSVQLFGNDTISYELNVLGNDIDYMWYTLNDGEKHFFSETSGTLDQTAWDICGNGSVSIKFYANNSASNVASVEVSVFRDIFPPNLTIIHPFEGQLYGNNTFAFELSLLEGNLDRTWYCLNGGANYGFSGTSGFINQVAWDLCGNGTNIIRFYANDSLGNLKVDEVTVNKDFTLPIISIINPSLSQLFGNDTISYELNVLGNDIDYLWYTLNDGEKHFFSETSGTLDQTAWDICGNGSISIKFYANNSAGEVFEEIIVYK</sequence>
<comment type="caution">
    <text evidence="1">The sequence shown here is derived from an EMBL/GenBank/DDBJ whole genome shotgun (WGS) entry which is preliminary data.</text>
</comment>
<dbReference type="EMBL" id="BART01020156">
    <property type="protein sequence ID" value="GAH00790.1"/>
    <property type="molecule type" value="Genomic_DNA"/>
</dbReference>
<name>X1CXK4_9ZZZZ</name>
<accession>X1CXK4</accession>
<evidence type="ECO:0000313" key="1">
    <source>
        <dbReference type="EMBL" id="GAH00790.1"/>
    </source>
</evidence>
<proteinExistence type="predicted"/>
<reference evidence="1" key="1">
    <citation type="journal article" date="2014" name="Front. Microbiol.">
        <title>High frequency of phylogenetically diverse reductive dehalogenase-homologous genes in deep subseafloor sedimentary metagenomes.</title>
        <authorList>
            <person name="Kawai M."/>
            <person name="Futagami T."/>
            <person name="Toyoda A."/>
            <person name="Takaki Y."/>
            <person name="Nishi S."/>
            <person name="Hori S."/>
            <person name="Arai W."/>
            <person name="Tsubouchi T."/>
            <person name="Morono Y."/>
            <person name="Uchiyama I."/>
            <person name="Ito T."/>
            <person name="Fujiyama A."/>
            <person name="Inagaki F."/>
            <person name="Takami H."/>
        </authorList>
    </citation>
    <scope>NUCLEOTIDE SEQUENCE</scope>
    <source>
        <strain evidence="1">Expedition CK06-06</strain>
    </source>
</reference>
<gene>
    <name evidence="1" type="ORF">S01H4_37508</name>
</gene>
<protein>
    <submittedName>
        <fullName evidence="1">Uncharacterized protein</fullName>
    </submittedName>
</protein>
<feature type="non-terminal residue" evidence="1">
    <location>
        <position position="292"/>
    </location>
</feature>